<dbReference type="Proteomes" id="UP001168505">
    <property type="component" value="Unassembled WGS sequence"/>
</dbReference>
<name>A0AAW7JRS9_9ACTN</name>
<dbReference type="RefSeq" id="WP_289827466.1">
    <property type="nucleotide sequence ID" value="NZ_JAUEIR010000008.1"/>
</dbReference>
<evidence type="ECO:0000313" key="2">
    <source>
        <dbReference type="Proteomes" id="UP001168505"/>
    </source>
</evidence>
<accession>A0AAW7JRS9</accession>
<reference evidence="1" key="1">
    <citation type="submission" date="2023-06" db="EMBL/GenBank/DDBJ databases">
        <authorList>
            <person name="Zeman M."/>
            <person name="Kubasova T."/>
            <person name="Jahodarova E."/>
            <person name="Nykrynova M."/>
            <person name="Rychlik I."/>
        </authorList>
    </citation>
    <scope>NUCLEOTIDE SEQUENCE</scope>
    <source>
        <strain evidence="1">15_COKtk</strain>
    </source>
</reference>
<dbReference type="AlphaFoldDB" id="A0AAW7JRS9"/>
<reference evidence="1" key="2">
    <citation type="submission" date="2023-08" db="EMBL/GenBank/DDBJ databases">
        <title>Identification and characterization of horizontal gene transfer across gut microbiota members of farm animals based on homology search.</title>
        <authorList>
            <person name="Schwarzerova J."/>
            <person name="Nykrynova M."/>
            <person name="Jureckova K."/>
            <person name="Cejkova D."/>
            <person name="Rychlik I."/>
        </authorList>
    </citation>
    <scope>NUCLEOTIDE SEQUENCE</scope>
    <source>
        <strain evidence="1">15_COKtk</strain>
    </source>
</reference>
<comment type="caution">
    <text evidence="1">The sequence shown here is derived from an EMBL/GenBank/DDBJ whole genome shotgun (WGS) entry which is preliminary data.</text>
</comment>
<protein>
    <submittedName>
        <fullName evidence="1">Uncharacterized protein</fullName>
    </submittedName>
</protein>
<sequence length="66" mass="6984">MYNGTIYAVANLDGSYTVCAYVDSDGSVPVQIAEESGTASDVALDGSQLKITCTDGKTFELDLENR</sequence>
<organism evidence="1 2">
    <name type="scientific">Collinsella ihumii</name>
    <dbReference type="NCBI Taxonomy" id="1720204"/>
    <lineage>
        <taxon>Bacteria</taxon>
        <taxon>Bacillati</taxon>
        <taxon>Actinomycetota</taxon>
        <taxon>Coriobacteriia</taxon>
        <taxon>Coriobacteriales</taxon>
        <taxon>Coriobacteriaceae</taxon>
        <taxon>Collinsella</taxon>
    </lineage>
</organism>
<proteinExistence type="predicted"/>
<gene>
    <name evidence="1" type="ORF">QVN40_09170</name>
</gene>
<evidence type="ECO:0000313" key="1">
    <source>
        <dbReference type="EMBL" id="MDN0069865.1"/>
    </source>
</evidence>
<dbReference type="EMBL" id="JAUEIR010000008">
    <property type="protein sequence ID" value="MDN0069865.1"/>
    <property type="molecule type" value="Genomic_DNA"/>
</dbReference>